<dbReference type="Proteomes" id="UP001214017">
    <property type="component" value="Unassembled WGS sequence"/>
</dbReference>
<reference evidence="6 7" key="1">
    <citation type="submission" date="2018-08" db="EMBL/GenBank/DDBJ databases">
        <title>A genome reference for cultivated species of the human gut microbiota.</title>
        <authorList>
            <person name="Zou Y."/>
            <person name="Xue W."/>
            <person name="Luo G."/>
        </authorList>
    </citation>
    <scope>NUCLEOTIDE SEQUENCE [LARGE SCALE GENOMIC DNA]</scope>
    <source>
        <strain evidence="4 8">AF04-46</strain>
        <strain evidence="3 6">AF20-9LB</strain>
        <strain evidence="5 7">AM17-48</strain>
    </source>
</reference>
<evidence type="ECO:0000313" key="1">
    <source>
        <dbReference type="EMBL" id="KAA4624110.1"/>
    </source>
</evidence>
<dbReference type="Proteomes" id="UP000286031">
    <property type="component" value="Unassembled WGS sequence"/>
</dbReference>
<proteinExistence type="predicted"/>
<evidence type="ECO:0000313" key="7">
    <source>
        <dbReference type="Proteomes" id="UP000283329"/>
    </source>
</evidence>
<dbReference type="InterPro" id="IPR011467">
    <property type="entry name" value="DUF1573"/>
</dbReference>
<dbReference type="Gene3D" id="2.60.40.10">
    <property type="entry name" value="Immunoglobulins"/>
    <property type="match status" value="1"/>
</dbReference>
<dbReference type="EMBL" id="JAQNWR010000010">
    <property type="protein sequence ID" value="MDC2409205.1"/>
    <property type="molecule type" value="Genomic_DNA"/>
</dbReference>
<gene>
    <name evidence="5" type="ORF">DW206_11890</name>
    <name evidence="4" type="ORF">DWV35_02025</name>
    <name evidence="3" type="ORF">DWX70_09750</name>
    <name evidence="1" type="ORF">F3B90_17840</name>
    <name evidence="2" type="ORF">PO240_15105</name>
</gene>
<evidence type="ECO:0000313" key="4">
    <source>
        <dbReference type="EMBL" id="RGX12921.1"/>
    </source>
</evidence>
<sequence>MKRYLAETIELGLFLLIYLFPVHSFAQETVEQVLQFEHTVMNIGTLSEDDDPAMYHFKYHNVSKKPIYLSKLTTSCGCTVAKYDKKVVQPGEQGEIILVFHPMDQAGDLYREAFVYTDLSKEHPTAKLALVGKVLPTADRWRDYPVYIGNTLRLKRKDWQVRILSREGRQVERFVCVNTGKQPLRLSALLLPEYIHFHTEPEIISPGIEADMVLSIDKGLLPQKNEITFHFMLDGIPVRPCERRIQVKLLLQ</sequence>
<comment type="caution">
    <text evidence="3">The sequence shown here is derived from an EMBL/GenBank/DDBJ whole genome shotgun (WGS) entry which is preliminary data.</text>
</comment>
<dbReference type="Proteomes" id="UP000283329">
    <property type="component" value="Unassembled WGS sequence"/>
</dbReference>
<evidence type="ECO:0000313" key="3">
    <source>
        <dbReference type="EMBL" id="RGS84644.1"/>
    </source>
</evidence>
<dbReference type="AlphaFoldDB" id="A0A1Y4PHG1"/>
<evidence type="ECO:0000313" key="6">
    <source>
        <dbReference type="Proteomes" id="UP000266492"/>
    </source>
</evidence>
<dbReference type="PANTHER" id="PTHR37833">
    <property type="entry name" value="LIPOPROTEIN-RELATED"/>
    <property type="match status" value="1"/>
</dbReference>
<dbReference type="EMBL" id="QRVZ01000006">
    <property type="protein sequence ID" value="RGS84644.1"/>
    <property type="molecule type" value="Genomic_DNA"/>
</dbReference>
<evidence type="ECO:0000313" key="2">
    <source>
        <dbReference type="EMBL" id="MDC2409205.1"/>
    </source>
</evidence>
<dbReference type="Pfam" id="PF07610">
    <property type="entry name" value="DUF1573"/>
    <property type="match status" value="1"/>
</dbReference>
<dbReference type="KEGG" id="boa:Bovatus_00108"/>
<reference evidence="2" key="3">
    <citation type="submission" date="2022-10" db="EMBL/GenBank/DDBJ databases">
        <title>Human gut microbiome strain richness.</title>
        <authorList>
            <person name="Chen-Liaw A."/>
        </authorList>
    </citation>
    <scope>NUCLEOTIDE SEQUENCE</scope>
    <source>
        <strain evidence="2">F7_m1001271B151109d0_201107</strain>
    </source>
</reference>
<name>A0A1Y4PHG1_BACOV</name>
<dbReference type="EMBL" id="VWFP01000019">
    <property type="protein sequence ID" value="KAA4624110.1"/>
    <property type="molecule type" value="Genomic_DNA"/>
</dbReference>
<evidence type="ECO:0000313" key="5">
    <source>
        <dbReference type="EMBL" id="RHH46579.1"/>
    </source>
</evidence>
<accession>A0A1Y4PHG1</accession>
<dbReference type="InterPro" id="IPR013783">
    <property type="entry name" value="Ig-like_fold"/>
</dbReference>
<dbReference type="RefSeq" id="WP_004297329.1">
    <property type="nucleotide sequence ID" value="NZ_BAABYJ010000001.1"/>
</dbReference>
<dbReference type="EMBL" id="QRJR01000008">
    <property type="protein sequence ID" value="RHH46579.1"/>
    <property type="molecule type" value="Genomic_DNA"/>
</dbReference>
<evidence type="ECO:0000313" key="8">
    <source>
        <dbReference type="Proteomes" id="UP000286031"/>
    </source>
</evidence>
<protein>
    <submittedName>
        <fullName evidence="3">DUF1573 domain-containing protein</fullName>
    </submittedName>
</protein>
<dbReference type="GeneID" id="29455108"/>
<organism evidence="3 6">
    <name type="scientific">Bacteroides ovatus</name>
    <dbReference type="NCBI Taxonomy" id="28116"/>
    <lineage>
        <taxon>Bacteria</taxon>
        <taxon>Pseudomonadati</taxon>
        <taxon>Bacteroidota</taxon>
        <taxon>Bacteroidia</taxon>
        <taxon>Bacteroidales</taxon>
        <taxon>Bacteroidaceae</taxon>
        <taxon>Bacteroides</taxon>
    </lineage>
</organism>
<evidence type="ECO:0000313" key="9">
    <source>
        <dbReference type="Proteomes" id="UP000424805"/>
    </source>
</evidence>
<reference evidence="1 9" key="2">
    <citation type="journal article" date="2019" name="Nat. Med.">
        <title>A library of human gut bacterial isolates paired with longitudinal multiomics data enables mechanistic microbiome research.</title>
        <authorList>
            <person name="Poyet M."/>
            <person name="Groussin M."/>
            <person name="Gibbons S.M."/>
            <person name="Avila-Pacheco J."/>
            <person name="Jiang X."/>
            <person name="Kearney S.M."/>
            <person name="Perrotta A.R."/>
            <person name="Berdy B."/>
            <person name="Zhao S."/>
            <person name="Lieberman T.D."/>
            <person name="Swanson P.K."/>
            <person name="Smith M."/>
            <person name="Roesemann S."/>
            <person name="Alexander J.E."/>
            <person name="Rich S.A."/>
            <person name="Livny J."/>
            <person name="Vlamakis H."/>
            <person name="Clish C."/>
            <person name="Bullock K."/>
            <person name="Deik A."/>
            <person name="Scott J."/>
            <person name="Pierce K.A."/>
            <person name="Xavier R.J."/>
            <person name="Alm E.J."/>
        </authorList>
    </citation>
    <scope>NUCLEOTIDE SEQUENCE [LARGE SCALE GENOMIC DNA]</scope>
    <source>
        <strain evidence="1 9">BIOML-A15</strain>
    </source>
</reference>
<dbReference type="Proteomes" id="UP000424805">
    <property type="component" value="Unassembled WGS sequence"/>
</dbReference>
<dbReference type="Proteomes" id="UP000266492">
    <property type="component" value="Unassembled WGS sequence"/>
</dbReference>
<dbReference type="PANTHER" id="PTHR37833:SF1">
    <property type="entry name" value="SIGNAL PEPTIDE PROTEIN"/>
    <property type="match status" value="1"/>
</dbReference>
<dbReference type="EMBL" id="QSBI01000002">
    <property type="protein sequence ID" value="RGX12921.1"/>
    <property type="molecule type" value="Genomic_DNA"/>
</dbReference>